<reference evidence="2" key="2">
    <citation type="journal article" date="2023" name="BMC Genomics">
        <title>Pest status, molecular evolution, and epigenetic factors derived from the genome assembly of Frankliniella fusca, a thysanopteran phytovirus vector.</title>
        <authorList>
            <person name="Catto M.A."/>
            <person name="Labadie P.E."/>
            <person name="Jacobson A.L."/>
            <person name="Kennedy G.G."/>
            <person name="Srinivasan R."/>
            <person name="Hunt B.G."/>
        </authorList>
    </citation>
    <scope>NUCLEOTIDE SEQUENCE</scope>
    <source>
        <strain evidence="2">PL_HMW_Pooled</strain>
    </source>
</reference>
<keyword evidence="3" id="KW-1185">Reference proteome</keyword>
<evidence type="ECO:0000256" key="1">
    <source>
        <dbReference type="SAM" id="SignalP"/>
    </source>
</evidence>
<dbReference type="EMBL" id="JAHWGI010000241">
    <property type="protein sequence ID" value="KAK3911170.1"/>
    <property type="molecule type" value="Genomic_DNA"/>
</dbReference>
<feature type="chain" id="PRO_5042140705" evidence="1">
    <location>
        <begin position="24"/>
        <end position="64"/>
    </location>
</feature>
<accession>A0AAE1GXK1</accession>
<gene>
    <name evidence="2" type="ORF">KUF71_004343</name>
</gene>
<proteinExistence type="predicted"/>
<feature type="signal peptide" evidence="1">
    <location>
        <begin position="1"/>
        <end position="23"/>
    </location>
</feature>
<dbReference type="Proteomes" id="UP001219518">
    <property type="component" value="Unassembled WGS sequence"/>
</dbReference>
<dbReference type="AlphaFoldDB" id="A0AAE1GXK1"/>
<comment type="caution">
    <text evidence="2">The sequence shown here is derived from an EMBL/GenBank/DDBJ whole genome shotgun (WGS) entry which is preliminary data.</text>
</comment>
<keyword evidence="1" id="KW-0732">Signal</keyword>
<reference evidence="2" key="1">
    <citation type="submission" date="2021-07" db="EMBL/GenBank/DDBJ databases">
        <authorList>
            <person name="Catto M.A."/>
            <person name="Jacobson A."/>
            <person name="Kennedy G."/>
            <person name="Labadie P."/>
            <person name="Hunt B.G."/>
            <person name="Srinivasan R."/>
        </authorList>
    </citation>
    <scope>NUCLEOTIDE SEQUENCE</scope>
    <source>
        <strain evidence="2">PL_HMW_Pooled</strain>
        <tissue evidence="2">Head</tissue>
    </source>
</reference>
<sequence>MKTLSALSTILLPGTLLIFNVVAQLDENDQYSEDNLVKPESSVEEKTEILLNCLVENRPTRYYH</sequence>
<name>A0AAE1GXK1_9NEOP</name>
<evidence type="ECO:0000313" key="3">
    <source>
        <dbReference type="Proteomes" id="UP001219518"/>
    </source>
</evidence>
<protein>
    <submittedName>
        <fullName evidence="2">Bifunctional protein GlmU</fullName>
    </submittedName>
</protein>
<organism evidence="2 3">
    <name type="scientific">Frankliniella fusca</name>
    <dbReference type="NCBI Taxonomy" id="407009"/>
    <lineage>
        <taxon>Eukaryota</taxon>
        <taxon>Metazoa</taxon>
        <taxon>Ecdysozoa</taxon>
        <taxon>Arthropoda</taxon>
        <taxon>Hexapoda</taxon>
        <taxon>Insecta</taxon>
        <taxon>Pterygota</taxon>
        <taxon>Neoptera</taxon>
        <taxon>Paraneoptera</taxon>
        <taxon>Thysanoptera</taxon>
        <taxon>Terebrantia</taxon>
        <taxon>Thripoidea</taxon>
        <taxon>Thripidae</taxon>
        <taxon>Frankliniella</taxon>
    </lineage>
</organism>
<evidence type="ECO:0000313" key="2">
    <source>
        <dbReference type="EMBL" id="KAK3911170.1"/>
    </source>
</evidence>